<gene>
    <name evidence="1" type="ORF">PIB30_072393</name>
</gene>
<evidence type="ECO:0000313" key="2">
    <source>
        <dbReference type="Proteomes" id="UP001341840"/>
    </source>
</evidence>
<sequence length="67" mass="7076">MPREDLDLALDVGDKVALGDLLLVDDLDCDAVTGVDIASGANLDEGSMAYKRRLWVVGGSGRMVLKA</sequence>
<reference evidence="1 2" key="1">
    <citation type="journal article" date="2023" name="Plants (Basel)">
        <title>Bridging the Gap: Combining Genomics and Transcriptomics Approaches to Understand Stylosanthes scabra, an Orphan Legume from the Brazilian Caatinga.</title>
        <authorList>
            <person name="Ferreira-Neto J.R.C."/>
            <person name="da Silva M.D."/>
            <person name="Binneck E."/>
            <person name="de Melo N.F."/>
            <person name="da Silva R.H."/>
            <person name="de Melo A.L.T.M."/>
            <person name="Pandolfi V."/>
            <person name="Bustamante F.O."/>
            <person name="Brasileiro-Vidal A.C."/>
            <person name="Benko-Iseppon A.M."/>
        </authorList>
    </citation>
    <scope>NUCLEOTIDE SEQUENCE [LARGE SCALE GENOMIC DNA]</scope>
    <source>
        <tissue evidence="1">Leaves</tissue>
    </source>
</reference>
<dbReference type="EMBL" id="JASCZI010182099">
    <property type="protein sequence ID" value="MED6187019.1"/>
    <property type="molecule type" value="Genomic_DNA"/>
</dbReference>
<keyword evidence="2" id="KW-1185">Reference proteome</keyword>
<comment type="caution">
    <text evidence="1">The sequence shown here is derived from an EMBL/GenBank/DDBJ whole genome shotgun (WGS) entry which is preliminary data.</text>
</comment>
<proteinExistence type="predicted"/>
<protein>
    <submittedName>
        <fullName evidence="1">Uncharacterized protein</fullName>
    </submittedName>
</protein>
<organism evidence="1 2">
    <name type="scientific">Stylosanthes scabra</name>
    <dbReference type="NCBI Taxonomy" id="79078"/>
    <lineage>
        <taxon>Eukaryota</taxon>
        <taxon>Viridiplantae</taxon>
        <taxon>Streptophyta</taxon>
        <taxon>Embryophyta</taxon>
        <taxon>Tracheophyta</taxon>
        <taxon>Spermatophyta</taxon>
        <taxon>Magnoliopsida</taxon>
        <taxon>eudicotyledons</taxon>
        <taxon>Gunneridae</taxon>
        <taxon>Pentapetalae</taxon>
        <taxon>rosids</taxon>
        <taxon>fabids</taxon>
        <taxon>Fabales</taxon>
        <taxon>Fabaceae</taxon>
        <taxon>Papilionoideae</taxon>
        <taxon>50 kb inversion clade</taxon>
        <taxon>dalbergioids sensu lato</taxon>
        <taxon>Dalbergieae</taxon>
        <taxon>Pterocarpus clade</taxon>
        <taxon>Stylosanthes</taxon>
    </lineage>
</organism>
<dbReference type="Proteomes" id="UP001341840">
    <property type="component" value="Unassembled WGS sequence"/>
</dbReference>
<name>A0ABU6WNY8_9FABA</name>
<accession>A0ABU6WNY8</accession>
<evidence type="ECO:0000313" key="1">
    <source>
        <dbReference type="EMBL" id="MED6187019.1"/>
    </source>
</evidence>